<evidence type="ECO:0000313" key="2">
    <source>
        <dbReference type="Proteomes" id="UP001610063"/>
    </source>
</evidence>
<dbReference type="EMBL" id="JBIPKE010000020">
    <property type="protein sequence ID" value="MFH6986018.1"/>
    <property type="molecule type" value="Genomic_DNA"/>
</dbReference>
<evidence type="ECO:0000313" key="1">
    <source>
        <dbReference type="EMBL" id="MFH6986018.1"/>
    </source>
</evidence>
<comment type="caution">
    <text evidence="1">The sequence shown here is derived from an EMBL/GenBank/DDBJ whole genome shotgun (WGS) entry which is preliminary data.</text>
</comment>
<organism evidence="1 2">
    <name type="scientific">Marinoscillum luteum</name>
    <dbReference type="NCBI Taxonomy" id="861051"/>
    <lineage>
        <taxon>Bacteria</taxon>
        <taxon>Pseudomonadati</taxon>
        <taxon>Bacteroidota</taxon>
        <taxon>Cytophagia</taxon>
        <taxon>Cytophagales</taxon>
        <taxon>Reichenbachiellaceae</taxon>
        <taxon>Marinoscillum</taxon>
    </lineage>
</organism>
<dbReference type="RefSeq" id="WP_395419495.1">
    <property type="nucleotide sequence ID" value="NZ_JBIPKE010000020.1"/>
</dbReference>
<dbReference type="Proteomes" id="UP001610063">
    <property type="component" value="Unassembled WGS sequence"/>
</dbReference>
<accession>A0ABW7NFC3</accession>
<keyword evidence="2" id="KW-1185">Reference proteome</keyword>
<sequence>MAKKIKIYLTYQKKELWWSTDKDNWGIVSAKSPQSVLGKNSQITWVAYDSSIDDITVDLDNDEIIDTPLIGDKKEKTGKVKSNAIKGAQTKYTINVIPAGETTAISVDPDLKYCDPECPPG</sequence>
<name>A0ABW7NFC3_9BACT</name>
<gene>
    <name evidence="1" type="ORF">ACHKAR_21365</name>
</gene>
<reference evidence="1 2" key="1">
    <citation type="journal article" date="2013" name="Int. J. Syst. Evol. Microbiol.">
        <title>Marinoscillum luteum sp. nov., isolated from marine sediment.</title>
        <authorList>
            <person name="Cha I.T."/>
            <person name="Park S.J."/>
            <person name="Kim S.J."/>
            <person name="Kim J.G."/>
            <person name="Jung M.Y."/>
            <person name="Shin K.S."/>
            <person name="Kwon K.K."/>
            <person name="Yang S.H."/>
            <person name="Seo Y.S."/>
            <person name="Rhee S.K."/>
        </authorList>
    </citation>
    <scope>NUCLEOTIDE SEQUENCE [LARGE SCALE GENOMIC DNA]</scope>
    <source>
        <strain evidence="1 2">KCTC 23939</strain>
    </source>
</reference>
<proteinExistence type="predicted"/>
<protein>
    <submittedName>
        <fullName evidence="1">Uncharacterized protein</fullName>
    </submittedName>
</protein>